<proteinExistence type="predicted"/>
<dbReference type="KEGG" id="age:AA314_01084"/>
<organism evidence="2 4">
    <name type="scientific">Archangium gephyra</name>
    <dbReference type="NCBI Taxonomy" id="48"/>
    <lineage>
        <taxon>Bacteria</taxon>
        <taxon>Pseudomonadati</taxon>
        <taxon>Myxococcota</taxon>
        <taxon>Myxococcia</taxon>
        <taxon>Myxococcales</taxon>
        <taxon>Cystobacterineae</taxon>
        <taxon>Archangiaceae</taxon>
        <taxon>Archangium</taxon>
    </lineage>
</organism>
<keyword evidence="5" id="KW-1185">Reference proteome</keyword>
<name>A0AAC8TBB6_9BACT</name>
<dbReference type="RefSeq" id="WP_047854560.1">
    <property type="nucleotide sequence ID" value="NZ_CP011509.1"/>
</dbReference>
<dbReference type="PANTHER" id="PTHR41252:SF1">
    <property type="entry name" value="BLR2505 PROTEIN"/>
    <property type="match status" value="1"/>
</dbReference>
<dbReference type="Pfam" id="PF12680">
    <property type="entry name" value="SnoaL_2"/>
    <property type="match status" value="2"/>
</dbReference>
<reference evidence="2 4" key="1">
    <citation type="submission" date="2015-05" db="EMBL/GenBank/DDBJ databases">
        <title>Genome assembly of Archangium gephyra DSM 2261.</title>
        <authorList>
            <person name="Sharma G."/>
            <person name="Subramanian S."/>
        </authorList>
    </citation>
    <scope>NUCLEOTIDE SEQUENCE [LARGE SCALE GENOMIC DNA]</scope>
    <source>
        <strain evidence="2 4">DSM 2261</strain>
    </source>
</reference>
<evidence type="ECO:0000259" key="1">
    <source>
        <dbReference type="Pfam" id="PF12680"/>
    </source>
</evidence>
<gene>
    <name evidence="2" type="ORF">AA314_01084</name>
    <name evidence="3" type="ORF">ATI61_109340</name>
</gene>
<dbReference type="EMBL" id="QUMU01000009">
    <property type="protein sequence ID" value="REG27998.1"/>
    <property type="molecule type" value="Genomic_DNA"/>
</dbReference>
<protein>
    <submittedName>
        <fullName evidence="3">Ketosteroid isomerase-like protein</fullName>
    </submittedName>
</protein>
<dbReference type="AlphaFoldDB" id="A0AAC8TBB6"/>
<evidence type="ECO:0000313" key="2">
    <source>
        <dbReference type="EMBL" id="AKI99457.1"/>
    </source>
</evidence>
<dbReference type="Gene3D" id="3.10.450.50">
    <property type="match status" value="2"/>
</dbReference>
<dbReference type="Proteomes" id="UP000256345">
    <property type="component" value="Unassembled WGS sequence"/>
</dbReference>
<sequence>MSQDNVRIVQAFYEEGARGDLPAMLAHLAPDFVAYESDALPFGGVYRGPEGFKQLLQRATGLFHLNIHVEEIVDAGDRVIALVRGQFVPQDGGAPIPVDVAECWTLRHHEIVELRPYYWNPKPLDQYVTKAGRDHYAALVTKYFEYAHGNRLEEVVAMFTADAFASFVVAPEPFHGKEAIRGFYAQLFRDFPHIEPELLSVIIDGDRAVTEQRMTIVKPDGTRVVMPFNTNHFHFEGDLIKTLRVMGSPA</sequence>
<evidence type="ECO:0000313" key="3">
    <source>
        <dbReference type="EMBL" id="REG27998.1"/>
    </source>
</evidence>
<dbReference type="InterPro" id="IPR037401">
    <property type="entry name" value="SnoaL-like"/>
</dbReference>
<dbReference type="InterPro" id="IPR032710">
    <property type="entry name" value="NTF2-like_dom_sf"/>
</dbReference>
<reference evidence="3 5" key="2">
    <citation type="submission" date="2018-08" db="EMBL/GenBank/DDBJ databases">
        <title>Genomic Encyclopedia of Archaeal and Bacterial Type Strains, Phase II (KMG-II): from individual species to whole genera.</title>
        <authorList>
            <person name="Goeker M."/>
        </authorList>
    </citation>
    <scope>NUCLEOTIDE SEQUENCE [LARGE SCALE GENOMIC DNA]</scope>
    <source>
        <strain evidence="3 5">DSM 2261</strain>
    </source>
</reference>
<feature type="domain" description="SnoaL-like" evidence="1">
    <location>
        <begin position="9"/>
        <end position="113"/>
    </location>
</feature>
<dbReference type="SUPFAM" id="SSF54427">
    <property type="entry name" value="NTF2-like"/>
    <property type="match status" value="2"/>
</dbReference>
<feature type="domain" description="SnoaL-like" evidence="1">
    <location>
        <begin position="140"/>
        <end position="241"/>
    </location>
</feature>
<dbReference type="EMBL" id="CP011509">
    <property type="protein sequence ID" value="AKI99457.1"/>
    <property type="molecule type" value="Genomic_DNA"/>
</dbReference>
<evidence type="ECO:0000313" key="5">
    <source>
        <dbReference type="Proteomes" id="UP000256345"/>
    </source>
</evidence>
<dbReference type="Proteomes" id="UP000035579">
    <property type="component" value="Chromosome"/>
</dbReference>
<evidence type="ECO:0000313" key="4">
    <source>
        <dbReference type="Proteomes" id="UP000035579"/>
    </source>
</evidence>
<dbReference type="PANTHER" id="PTHR41252">
    <property type="entry name" value="BLR2505 PROTEIN"/>
    <property type="match status" value="1"/>
</dbReference>
<accession>A0AAC8TBB6</accession>